<keyword evidence="7" id="KW-1185">Reference proteome</keyword>
<dbReference type="EMBL" id="MASI01000001">
    <property type="protein sequence ID" value="ODA69004.1"/>
    <property type="molecule type" value="Genomic_DNA"/>
</dbReference>
<dbReference type="GO" id="GO:0051119">
    <property type="term" value="F:sugar transmembrane transporter activity"/>
    <property type="evidence" value="ECO:0007669"/>
    <property type="project" value="InterPro"/>
</dbReference>
<comment type="subcellular location">
    <subcellularLocation>
        <location evidence="1">Membrane</location>
        <topology evidence="1">Multi-pass membrane protein</topology>
    </subcellularLocation>
</comment>
<organism evidence="6 7">
    <name type="scientific">Methyloligella halotolerans</name>
    <dbReference type="NCBI Taxonomy" id="1177755"/>
    <lineage>
        <taxon>Bacteria</taxon>
        <taxon>Pseudomonadati</taxon>
        <taxon>Pseudomonadota</taxon>
        <taxon>Alphaproteobacteria</taxon>
        <taxon>Hyphomicrobiales</taxon>
        <taxon>Hyphomicrobiaceae</taxon>
        <taxon>Methyloligella</taxon>
    </lineage>
</organism>
<dbReference type="Proteomes" id="UP000095087">
    <property type="component" value="Unassembled WGS sequence"/>
</dbReference>
<protein>
    <submittedName>
        <fullName evidence="6">PQ loop repeat protein</fullName>
    </submittedName>
</protein>
<accession>A0A1E2S3I7</accession>
<dbReference type="NCBIfam" id="NF037968">
    <property type="entry name" value="SemiSWEET_2"/>
    <property type="match status" value="1"/>
</dbReference>
<gene>
    <name evidence="6" type="ORF">A7A08_00840</name>
</gene>
<dbReference type="InterPro" id="IPR006603">
    <property type="entry name" value="PQ-loop_rpt"/>
</dbReference>
<dbReference type="STRING" id="1177755.A7A08_00840"/>
<dbReference type="AlphaFoldDB" id="A0A1E2S3I7"/>
<evidence type="ECO:0000256" key="5">
    <source>
        <dbReference type="SAM" id="Phobius"/>
    </source>
</evidence>
<evidence type="ECO:0000256" key="4">
    <source>
        <dbReference type="ARBA" id="ARBA00023136"/>
    </source>
</evidence>
<evidence type="ECO:0000256" key="3">
    <source>
        <dbReference type="ARBA" id="ARBA00022989"/>
    </source>
</evidence>
<evidence type="ECO:0000313" key="6">
    <source>
        <dbReference type="EMBL" id="ODA69004.1"/>
    </source>
</evidence>
<name>A0A1E2S3I7_9HYPH</name>
<dbReference type="InterPro" id="IPR047662">
    <property type="entry name" value="SemiSWEET"/>
</dbReference>
<dbReference type="Gene3D" id="1.20.1280.290">
    <property type="match status" value="1"/>
</dbReference>
<evidence type="ECO:0000256" key="1">
    <source>
        <dbReference type="ARBA" id="ARBA00004141"/>
    </source>
</evidence>
<keyword evidence="4 5" id="KW-0472">Membrane</keyword>
<dbReference type="Pfam" id="PF04193">
    <property type="entry name" value="PQ-loop"/>
    <property type="match status" value="1"/>
</dbReference>
<reference evidence="6 7" key="1">
    <citation type="submission" date="2016-07" db="EMBL/GenBank/DDBJ databases">
        <title>Draft genome sequence of Methyloligella halotolerans C2T (VKM B-2706T=CCUG 61687T=DSM 25045T), a halotolerant polyhydroxybutyrate accumulating methylotroph.</title>
        <authorList>
            <person name="Vasilenko O.V."/>
            <person name="Doronina N.V."/>
            <person name="Poroshina M.N."/>
            <person name="Tarlachkov S.V."/>
            <person name="Trotsenko Y.A."/>
        </authorList>
    </citation>
    <scope>NUCLEOTIDE SEQUENCE [LARGE SCALE GENOMIC DNA]</scope>
    <source>
        <strain evidence="6 7">VKM B-2706</strain>
    </source>
</reference>
<evidence type="ECO:0000256" key="2">
    <source>
        <dbReference type="ARBA" id="ARBA00022692"/>
    </source>
</evidence>
<dbReference type="GO" id="GO:0016020">
    <property type="term" value="C:membrane"/>
    <property type="evidence" value="ECO:0007669"/>
    <property type="project" value="UniProtKB-SubCell"/>
</dbReference>
<dbReference type="RefSeq" id="WP_245290792.1">
    <property type="nucleotide sequence ID" value="NZ_MASI01000001.1"/>
</dbReference>
<proteinExistence type="predicted"/>
<keyword evidence="2 5" id="KW-0812">Transmembrane</keyword>
<evidence type="ECO:0000313" key="7">
    <source>
        <dbReference type="Proteomes" id="UP000095087"/>
    </source>
</evidence>
<comment type="caution">
    <text evidence="6">The sequence shown here is derived from an EMBL/GenBank/DDBJ whole genome shotgun (WGS) entry which is preliminary data.</text>
</comment>
<feature type="transmembrane region" description="Helical" evidence="5">
    <location>
        <begin position="39"/>
        <end position="60"/>
    </location>
</feature>
<feature type="transmembrane region" description="Helical" evidence="5">
    <location>
        <begin position="66"/>
        <end position="85"/>
    </location>
</feature>
<feature type="transmembrane region" description="Helical" evidence="5">
    <location>
        <begin position="6"/>
        <end position="27"/>
    </location>
</feature>
<sequence>MFDFWANVVSAIAATLTTLAFVPQAFHILRHKETRAISLWMYVTFATGVAAWLTFGIMIWNWPMMIANTITLSLALAILAMKIRYG</sequence>
<keyword evidence="3 5" id="KW-1133">Transmembrane helix</keyword>